<protein>
    <submittedName>
        <fullName evidence="2">Uncharacterized protein</fullName>
    </submittedName>
</protein>
<proteinExistence type="predicted"/>
<organism evidence="2 3">
    <name type="scientific">Cordyceps javanica</name>
    <dbReference type="NCBI Taxonomy" id="43265"/>
    <lineage>
        <taxon>Eukaryota</taxon>
        <taxon>Fungi</taxon>
        <taxon>Dikarya</taxon>
        <taxon>Ascomycota</taxon>
        <taxon>Pezizomycotina</taxon>
        <taxon>Sordariomycetes</taxon>
        <taxon>Hypocreomycetidae</taxon>
        <taxon>Hypocreales</taxon>
        <taxon>Cordycipitaceae</taxon>
        <taxon>Cordyceps</taxon>
    </lineage>
</organism>
<feature type="region of interest" description="Disordered" evidence="1">
    <location>
        <begin position="218"/>
        <end position="237"/>
    </location>
</feature>
<feature type="region of interest" description="Disordered" evidence="1">
    <location>
        <begin position="1"/>
        <end position="29"/>
    </location>
</feature>
<gene>
    <name evidence="2" type="ORF">IF1G_05133</name>
</gene>
<comment type="caution">
    <text evidence="2">The sequence shown here is derived from an EMBL/GenBank/DDBJ whole genome shotgun (WGS) entry which is preliminary data.</text>
</comment>
<dbReference type="EMBL" id="SPUK01000006">
    <property type="protein sequence ID" value="TQV96550.1"/>
    <property type="molecule type" value="Genomic_DNA"/>
</dbReference>
<dbReference type="AlphaFoldDB" id="A0A545V4B0"/>
<name>A0A545V4B0_9HYPO</name>
<reference evidence="2 3" key="1">
    <citation type="journal article" date="2019" name="Appl. Microbiol. Biotechnol.">
        <title>Genome sequence of Isaria javanica and comparative genome analysis insights into family S53 peptidase evolution in fungal entomopathogens.</title>
        <authorList>
            <person name="Lin R."/>
            <person name="Zhang X."/>
            <person name="Xin B."/>
            <person name="Zou M."/>
            <person name="Gao Y."/>
            <person name="Qin F."/>
            <person name="Hu Q."/>
            <person name="Xie B."/>
            <person name="Cheng X."/>
        </authorList>
    </citation>
    <scope>NUCLEOTIDE SEQUENCE [LARGE SCALE GENOMIC DNA]</scope>
    <source>
        <strain evidence="2 3">IJ1G</strain>
    </source>
</reference>
<evidence type="ECO:0000313" key="3">
    <source>
        <dbReference type="Proteomes" id="UP000315783"/>
    </source>
</evidence>
<feature type="compositionally biased region" description="Basic and acidic residues" evidence="1">
    <location>
        <begin position="218"/>
        <end position="231"/>
    </location>
</feature>
<evidence type="ECO:0000256" key="1">
    <source>
        <dbReference type="SAM" id="MobiDB-lite"/>
    </source>
</evidence>
<dbReference type="Proteomes" id="UP000315783">
    <property type="component" value="Unassembled WGS sequence"/>
</dbReference>
<keyword evidence="3" id="KW-1185">Reference proteome</keyword>
<evidence type="ECO:0000313" key="2">
    <source>
        <dbReference type="EMBL" id="TQV96550.1"/>
    </source>
</evidence>
<accession>A0A545V4B0</accession>
<sequence length="237" mass="26063">MIVIGKQQGGRGSGAKAELDSSTTRKNKHADKRLIWEKEERKKRNITQCLPLVWYKGSIVKRAGGNRESGRDGTYTAKQVSTIHTARAARATTLQGGRAQIHQAVLKSGLSLSPSHLHIGPFDQLGSGLELAGAGSDKAVPGPKPHRPIELPLQSREGLHWQGFAYRAPQRMSYKNLPLSNVHLPLVVASIYLAMSCSIRGSRLWSLFIYQSKRRRIDGKERREGGRERGGGDAAIE</sequence>